<evidence type="ECO:0000256" key="1">
    <source>
        <dbReference type="ARBA" id="ARBA00010923"/>
    </source>
</evidence>
<accession>A0A5P0ZS53</accession>
<organism evidence="6 7">
    <name type="scientific">Companilactobacillus halodurans</name>
    <dbReference type="NCBI Taxonomy" id="2584183"/>
    <lineage>
        <taxon>Bacteria</taxon>
        <taxon>Bacillati</taxon>
        <taxon>Bacillota</taxon>
        <taxon>Bacilli</taxon>
        <taxon>Lactobacillales</taxon>
        <taxon>Lactobacillaceae</taxon>
        <taxon>Companilactobacillus</taxon>
    </lineage>
</organism>
<evidence type="ECO:0000256" key="3">
    <source>
        <dbReference type="ARBA" id="ARBA00023125"/>
    </source>
</evidence>
<dbReference type="InterPro" id="IPR052021">
    <property type="entry name" value="Type-I_RS_S_subunit"/>
</dbReference>
<feature type="domain" description="Type I restriction modification DNA specificity" evidence="5">
    <location>
        <begin position="11"/>
        <end position="91"/>
    </location>
</feature>
<dbReference type="AlphaFoldDB" id="A0A5P0ZS53"/>
<dbReference type="EMBL" id="VDFP01000050">
    <property type="protein sequence ID" value="MQS77058.1"/>
    <property type="molecule type" value="Genomic_DNA"/>
</dbReference>
<dbReference type="SUPFAM" id="SSF116734">
    <property type="entry name" value="DNA methylase specificity domain"/>
    <property type="match status" value="1"/>
</dbReference>
<dbReference type="PANTHER" id="PTHR30408">
    <property type="entry name" value="TYPE-1 RESTRICTION ENZYME ECOKI SPECIFICITY PROTEIN"/>
    <property type="match status" value="1"/>
</dbReference>
<evidence type="ECO:0000256" key="2">
    <source>
        <dbReference type="ARBA" id="ARBA00022747"/>
    </source>
</evidence>
<dbReference type="Pfam" id="PF01420">
    <property type="entry name" value="Methylase_S"/>
    <property type="match status" value="1"/>
</dbReference>
<feature type="coiled-coil region" evidence="4">
    <location>
        <begin position="73"/>
        <end position="100"/>
    </location>
</feature>
<dbReference type="Proteomes" id="UP000414364">
    <property type="component" value="Unassembled WGS sequence"/>
</dbReference>
<dbReference type="InterPro" id="IPR000055">
    <property type="entry name" value="Restrct_endonuc_typeI_TRD"/>
</dbReference>
<dbReference type="PANTHER" id="PTHR30408:SF12">
    <property type="entry name" value="TYPE I RESTRICTION ENZYME MJAVIII SPECIFICITY SUBUNIT"/>
    <property type="match status" value="1"/>
</dbReference>
<dbReference type="Gene3D" id="1.10.287.1120">
    <property type="entry name" value="Bipartite methylase S protein"/>
    <property type="match status" value="1"/>
</dbReference>
<dbReference type="Gene3D" id="3.90.220.20">
    <property type="entry name" value="DNA methylase specificity domains"/>
    <property type="match status" value="1"/>
</dbReference>
<sequence>MIFTSYVLLFNYIPKHRQVMTEFLIQLLRHGFRKHALRMNVQGTVPSLRKPVFTEWQVLIPNTKEQKPISYLLRCLDKTIALHQRKLEKLQELKKGYLQKMFC</sequence>
<dbReference type="InterPro" id="IPR044946">
    <property type="entry name" value="Restrct_endonuc_typeI_TRD_sf"/>
</dbReference>
<keyword evidence="4" id="KW-0175">Coiled coil</keyword>
<reference evidence="6 7" key="1">
    <citation type="journal article" date="2019" name="Syst. Appl. Microbiol.">
        <title>Polyphasic characterization of two novel Lactobacillus spp. isolated from blown salami packages: Description of Lactobacillus halodurans sp. nov. and Lactobacillus salsicarnum sp. nov.</title>
        <authorList>
            <person name="Schuster J.A."/>
            <person name="Klingl A."/>
            <person name="Vogel R.F."/>
            <person name="Ehrmann M.A."/>
        </authorList>
    </citation>
    <scope>NUCLEOTIDE SEQUENCE [LARGE SCALE GENOMIC DNA]</scope>
    <source>
        <strain evidence="6 7">TMW 1.2172</strain>
    </source>
</reference>
<comment type="similarity">
    <text evidence="1">Belongs to the type-I restriction system S methylase family.</text>
</comment>
<dbReference type="RefSeq" id="WP_125594020.1">
    <property type="nucleotide sequence ID" value="NZ_VDFP01000050.1"/>
</dbReference>
<comment type="caution">
    <text evidence="6">The sequence shown here is derived from an EMBL/GenBank/DDBJ whole genome shotgun (WGS) entry which is preliminary data.</text>
</comment>
<dbReference type="GO" id="GO:0009307">
    <property type="term" value="P:DNA restriction-modification system"/>
    <property type="evidence" value="ECO:0007669"/>
    <property type="project" value="UniProtKB-KW"/>
</dbReference>
<proteinExistence type="inferred from homology"/>
<name>A0A5P0ZS53_9LACO</name>
<keyword evidence="3" id="KW-0238">DNA-binding</keyword>
<gene>
    <name evidence="6" type="ORF">FHL06_12050</name>
</gene>
<evidence type="ECO:0000313" key="6">
    <source>
        <dbReference type="EMBL" id="MQS77058.1"/>
    </source>
</evidence>
<evidence type="ECO:0000256" key="4">
    <source>
        <dbReference type="SAM" id="Coils"/>
    </source>
</evidence>
<evidence type="ECO:0000259" key="5">
    <source>
        <dbReference type="Pfam" id="PF01420"/>
    </source>
</evidence>
<dbReference type="GO" id="GO:0003677">
    <property type="term" value="F:DNA binding"/>
    <property type="evidence" value="ECO:0007669"/>
    <property type="project" value="UniProtKB-KW"/>
</dbReference>
<evidence type="ECO:0000313" key="7">
    <source>
        <dbReference type="Proteomes" id="UP000414364"/>
    </source>
</evidence>
<protein>
    <recommendedName>
        <fullName evidence="5">Type I restriction modification DNA specificity domain-containing protein</fullName>
    </recommendedName>
</protein>
<keyword evidence="2" id="KW-0680">Restriction system</keyword>